<protein>
    <submittedName>
        <fullName evidence="1">Uncharacterized protein</fullName>
    </submittedName>
</protein>
<organism evidence="1 2">
    <name type="scientific">Macroventuria anomochaeta</name>
    <dbReference type="NCBI Taxonomy" id="301207"/>
    <lineage>
        <taxon>Eukaryota</taxon>
        <taxon>Fungi</taxon>
        <taxon>Dikarya</taxon>
        <taxon>Ascomycota</taxon>
        <taxon>Pezizomycotina</taxon>
        <taxon>Dothideomycetes</taxon>
        <taxon>Pleosporomycetidae</taxon>
        <taxon>Pleosporales</taxon>
        <taxon>Pleosporineae</taxon>
        <taxon>Didymellaceae</taxon>
        <taxon>Macroventuria</taxon>
    </lineage>
</organism>
<dbReference type="Proteomes" id="UP000799754">
    <property type="component" value="Unassembled WGS sequence"/>
</dbReference>
<evidence type="ECO:0000313" key="1">
    <source>
        <dbReference type="EMBL" id="KAF2626719.1"/>
    </source>
</evidence>
<sequence>AAKKFTCNMPECAGLTFGRSAELRRHNTSFHPRRDNAIWCPVLDCNRSLMYGNRPFLAREDKLKEHIKKMHK</sequence>
<keyword evidence="2" id="KW-1185">Reference proteome</keyword>
<evidence type="ECO:0000313" key="2">
    <source>
        <dbReference type="Proteomes" id="UP000799754"/>
    </source>
</evidence>
<name>A0ACB6RY72_9PLEO</name>
<accession>A0ACB6RY72</accession>
<feature type="non-terminal residue" evidence="1">
    <location>
        <position position="1"/>
    </location>
</feature>
<reference evidence="1" key="1">
    <citation type="journal article" date="2020" name="Stud. Mycol.">
        <title>101 Dothideomycetes genomes: a test case for predicting lifestyles and emergence of pathogens.</title>
        <authorList>
            <person name="Haridas S."/>
            <person name="Albert R."/>
            <person name="Binder M."/>
            <person name="Bloem J."/>
            <person name="Labutti K."/>
            <person name="Salamov A."/>
            <person name="Andreopoulos B."/>
            <person name="Baker S."/>
            <person name="Barry K."/>
            <person name="Bills G."/>
            <person name="Bluhm B."/>
            <person name="Cannon C."/>
            <person name="Castanera R."/>
            <person name="Culley D."/>
            <person name="Daum C."/>
            <person name="Ezra D."/>
            <person name="Gonzalez J."/>
            <person name="Henrissat B."/>
            <person name="Kuo A."/>
            <person name="Liang C."/>
            <person name="Lipzen A."/>
            <person name="Lutzoni F."/>
            <person name="Magnuson J."/>
            <person name="Mondo S."/>
            <person name="Nolan M."/>
            <person name="Ohm R."/>
            <person name="Pangilinan J."/>
            <person name="Park H.-J."/>
            <person name="Ramirez L."/>
            <person name="Alfaro M."/>
            <person name="Sun H."/>
            <person name="Tritt A."/>
            <person name="Yoshinaga Y."/>
            <person name="Zwiers L.-H."/>
            <person name="Turgeon B."/>
            <person name="Goodwin S."/>
            <person name="Spatafora J."/>
            <person name="Crous P."/>
            <person name="Grigoriev I."/>
        </authorList>
    </citation>
    <scope>NUCLEOTIDE SEQUENCE</scope>
    <source>
        <strain evidence="1">CBS 525.71</strain>
    </source>
</reference>
<feature type="non-terminal residue" evidence="1">
    <location>
        <position position="72"/>
    </location>
</feature>
<comment type="caution">
    <text evidence="1">The sequence shown here is derived from an EMBL/GenBank/DDBJ whole genome shotgun (WGS) entry which is preliminary data.</text>
</comment>
<dbReference type="EMBL" id="MU006720">
    <property type="protein sequence ID" value="KAF2626719.1"/>
    <property type="molecule type" value="Genomic_DNA"/>
</dbReference>
<gene>
    <name evidence="1" type="ORF">BU25DRAFT_311583</name>
</gene>
<proteinExistence type="predicted"/>